<evidence type="ECO:0000313" key="10">
    <source>
        <dbReference type="EMBL" id="SFG12775.1"/>
    </source>
</evidence>
<evidence type="ECO:0000256" key="4">
    <source>
        <dbReference type="ARBA" id="ARBA00023239"/>
    </source>
</evidence>
<evidence type="ECO:0000256" key="8">
    <source>
        <dbReference type="PIRSR" id="PIRSR600183-50"/>
    </source>
</evidence>
<organism evidence="10 11">
    <name type="scientific">Neptunomonas qingdaonensis</name>
    <dbReference type="NCBI Taxonomy" id="1045558"/>
    <lineage>
        <taxon>Bacteria</taxon>
        <taxon>Pseudomonadati</taxon>
        <taxon>Pseudomonadota</taxon>
        <taxon>Gammaproteobacteria</taxon>
        <taxon>Oceanospirillales</taxon>
        <taxon>Oceanospirillaceae</taxon>
        <taxon>Neptunomonas</taxon>
    </lineage>
</organism>
<dbReference type="PANTHER" id="PTHR11482:SF6">
    <property type="entry name" value="ORNITHINE DECARBOXYLASE 1-RELATED"/>
    <property type="match status" value="1"/>
</dbReference>
<dbReference type="OrthoDB" id="9802147at2"/>
<keyword evidence="4" id="KW-0456">Lyase</keyword>
<dbReference type="InterPro" id="IPR000183">
    <property type="entry name" value="Orn/DAP/Arg_de-COase"/>
</dbReference>
<keyword evidence="3 8" id="KW-0663">Pyridoxal phosphate</keyword>
<comment type="pathway">
    <text evidence="5">Amine and polyamine biosynthesis; putrescine biosynthesis via L-ornithine pathway; putrescine from L-ornithine: step 1/1.</text>
</comment>
<dbReference type="InterPro" id="IPR022657">
    <property type="entry name" value="De-COase2_CS"/>
</dbReference>
<feature type="active site" description="Proton donor" evidence="8">
    <location>
        <position position="333"/>
    </location>
</feature>
<dbReference type="PRINTS" id="PR01179">
    <property type="entry name" value="ODADCRBXLASE"/>
</dbReference>
<proteinExistence type="inferred from homology"/>
<dbReference type="CDD" id="cd00622">
    <property type="entry name" value="PLPDE_III_ODC"/>
    <property type="match status" value="1"/>
</dbReference>
<dbReference type="GO" id="GO:0005737">
    <property type="term" value="C:cytoplasm"/>
    <property type="evidence" value="ECO:0007669"/>
    <property type="project" value="TreeGrafter"/>
</dbReference>
<evidence type="ECO:0000313" key="11">
    <source>
        <dbReference type="Proteomes" id="UP000198623"/>
    </source>
</evidence>
<comment type="cofactor">
    <cofactor evidence="1 8">
        <name>pyridoxal 5'-phosphate</name>
        <dbReference type="ChEBI" id="CHEBI:597326"/>
    </cofactor>
</comment>
<dbReference type="Proteomes" id="UP000198623">
    <property type="component" value="Unassembled WGS sequence"/>
</dbReference>
<gene>
    <name evidence="10" type="ORF">SAMN05216175_103343</name>
</gene>
<sequence>MKHPENLSPENWNKIKAFSDNKETPFIVVDLNTVREKYVELKQGFDYARIYYAVKANPAKEVLSLLADLGSNFDIASVYELDKVLECNVSADRCSFGNTIKKRKDIAYFYEKGVRLFSTDSEADLRNIAEFAPGSRIYVRILTEGSEGADWPLSRKFGCSPEMAIELAALAKELGLEPYGISFHVGSQQREIDAWDGAIAKVKVVFERLFSEHGIALKMINMGGGFPAQYIQKTNDFSTYVEEITRYLTEDFPDLVPEVILEPGRSLLGDSGVIVSEIVLISRKSQTAMERWVYTDVGKFNGLIETLDECIKYPLYTECEGEEEAVVLAGPTCDSMDIMYENHKYELPLSLEIGDRLYWMATGAYTSSYCSVEFNGFPPLKTYFI</sequence>
<protein>
    <recommendedName>
        <fullName evidence="6">ornithine decarboxylase</fullName>
        <ecNumber evidence="6">4.1.1.17</ecNumber>
    </recommendedName>
</protein>
<dbReference type="FunFam" id="2.40.37.10:FF:000004">
    <property type="entry name" value="Ornithine decarboxylase"/>
    <property type="match status" value="1"/>
</dbReference>
<dbReference type="RefSeq" id="WP_090726005.1">
    <property type="nucleotide sequence ID" value="NZ_FOOU01000003.1"/>
</dbReference>
<dbReference type="EMBL" id="FOOU01000003">
    <property type="protein sequence ID" value="SFG12775.1"/>
    <property type="molecule type" value="Genomic_DNA"/>
</dbReference>
<dbReference type="InterPro" id="IPR009006">
    <property type="entry name" value="Ala_racemase/Decarboxylase_C"/>
</dbReference>
<dbReference type="PROSITE" id="PS00878">
    <property type="entry name" value="ODR_DC_2_1"/>
    <property type="match status" value="1"/>
</dbReference>
<reference evidence="11" key="1">
    <citation type="submission" date="2016-10" db="EMBL/GenBank/DDBJ databases">
        <authorList>
            <person name="Varghese N."/>
            <person name="Submissions S."/>
        </authorList>
    </citation>
    <scope>NUCLEOTIDE SEQUENCE [LARGE SCALE GENOMIC DNA]</scope>
    <source>
        <strain evidence="11">CGMCC 1.10971</strain>
    </source>
</reference>
<feature type="modified residue" description="N6-(pyridoxal phosphate)lysine" evidence="8">
    <location>
        <position position="55"/>
    </location>
</feature>
<feature type="domain" description="Orn/DAP/Arg decarboxylase 2 N-terminal" evidence="9">
    <location>
        <begin position="32"/>
        <end position="267"/>
    </location>
</feature>
<dbReference type="SUPFAM" id="SSF51419">
    <property type="entry name" value="PLP-binding barrel"/>
    <property type="match status" value="1"/>
</dbReference>
<name>A0A1I2P9E7_9GAMM</name>
<evidence type="ECO:0000256" key="1">
    <source>
        <dbReference type="ARBA" id="ARBA00001933"/>
    </source>
</evidence>
<evidence type="ECO:0000256" key="5">
    <source>
        <dbReference type="ARBA" id="ARBA00034115"/>
    </source>
</evidence>
<dbReference type="GO" id="GO:0033387">
    <property type="term" value="P:putrescine biosynthetic process from arginine, via ornithine"/>
    <property type="evidence" value="ECO:0007669"/>
    <property type="project" value="TreeGrafter"/>
</dbReference>
<dbReference type="Gene3D" id="2.40.37.10">
    <property type="entry name" value="Lyase, Ornithine Decarboxylase, Chain A, domain 1"/>
    <property type="match status" value="1"/>
</dbReference>
<evidence type="ECO:0000259" key="9">
    <source>
        <dbReference type="Pfam" id="PF02784"/>
    </source>
</evidence>
<dbReference type="PRINTS" id="PR01182">
    <property type="entry name" value="ORNDCRBXLASE"/>
</dbReference>
<dbReference type="AlphaFoldDB" id="A0A1I2P9E7"/>
<dbReference type="Pfam" id="PF02784">
    <property type="entry name" value="Orn_Arg_deC_N"/>
    <property type="match status" value="1"/>
</dbReference>
<dbReference type="Gene3D" id="3.20.20.10">
    <property type="entry name" value="Alanine racemase"/>
    <property type="match status" value="1"/>
</dbReference>
<dbReference type="EC" id="4.1.1.17" evidence="6"/>
<evidence type="ECO:0000256" key="2">
    <source>
        <dbReference type="ARBA" id="ARBA00008872"/>
    </source>
</evidence>
<dbReference type="PROSITE" id="PS00879">
    <property type="entry name" value="ODR_DC_2_2"/>
    <property type="match status" value="1"/>
</dbReference>
<dbReference type="InterPro" id="IPR022644">
    <property type="entry name" value="De-COase2_N"/>
</dbReference>
<dbReference type="PANTHER" id="PTHR11482">
    <property type="entry name" value="ARGININE/DIAMINOPIMELATE/ORNITHINE DECARBOXYLASE"/>
    <property type="match status" value="1"/>
</dbReference>
<evidence type="ECO:0000256" key="3">
    <source>
        <dbReference type="ARBA" id="ARBA00022898"/>
    </source>
</evidence>
<dbReference type="SUPFAM" id="SSF50621">
    <property type="entry name" value="Alanine racemase C-terminal domain-like"/>
    <property type="match status" value="1"/>
</dbReference>
<keyword evidence="11" id="KW-1185">Reference proteome</keyword>
<dbReference type="InterPro" id="IPR002433">
    <property type="entry name" value="Orn_de-COase"/>
</dbReference>
<evidence type="ECO:0000256" key="7">
    <source>
        <dbReference type="ARBA" id="ARBA00049127"/>
    </source>
</evidence>
<dbReference type="STRING" id="1045558.SAMN05216175_103343"/>
<dbReference type="GO" id="GO:0004586">
    <property type="term" value="F:ornithine decarboxylase activity"/>
    <property type="evidence" value="ECO:0007669"/>
    <property type="project" value="UniProtKB-EC"/>
</dbReference>
<dbReference type="InterPro" id="IPR029066">
    <property type="entry name" value="PLP-binding_barrel"/>
</dbReference>
<dbReference type="FunFam" id="3.20.20.10:FF:000008">
    <property type="entry name" value="Ornithine decarboxylase"/>
    <property type="match status" value="1"/>
</dbReference>
<comment type="catalytic activity">
    <reaction evidence="7">
        <text>L-ornithine + H(+) = putrescine + CO2</text>
        <dbReference type="Rhea" id="RHEA:22964"/>
        <dbReference type="ChEBI" id="CHEBI:15378"/>
        <dbReference type="ChEBI" id="CHEBI:16526"/>
        <dbReference type="ChEBI" id="CHEBI:46911"/>
        <dbReference type="ChEBI" id="CHEBI:326268"/>
        <dbReference type="EC" id="4.1.1.17"/>
    </reaction>
</comment>
<dbReference type="InterPro" id="IPR022653">
    <property type="entry name" value="De-COase2_pyr-phos_BS"/>
</dbReference>
<comment type="similarity">
    <text evidence="2">Belongs to the Orn/Lys/Arg decarboxylase class-II family.</text>
</comment>
<accession>A0A1I2P9E7</accession>
<evidence type="ECO:0000256" key="6">
    <source>
        <dbReference type="ARBA" id="ARBA00034138"/>
    </source>
</evidence>